<dbReference type="OMA" id="YQDREAM"/>
<dbReference type="InParanoid" id="H3GC64"/>
<dbReference type="EnsemblProtists" id="Phyra72968">
    <property type="protein sequence ID" value="Phyra72968"/>
    <property type="gene ID" value="Phyra72968"/>
</dbReference>
<reference evidence="2" key="2">
    <citation type="submission" date="2015-06" db="UniProtKB">
        <authorList>
            <consortium name="EnsemblProtists"/>
        </authorList>
    </citation>
    <scope>IDENTIFICATION</scope>
    <source>
        <strain evidence="2">Pr102</strain>
    </source>
</reference>
<keyword evidence="3" id="KW-1185">Reference proteome</keyword>
<feature type="compositionally biased region" description="Low complexity" evidence="1">
    <location>
        <begin position="387"/>
        <end position="402"/>
    </location>
</feature>
<evidence type="ECO:0000313" key="3">
    <source>
        <dbReference type="Proteomes" id="UP000005238"/>
    </source>
</evidence>
<evidence type="ECO:0008006" key="4">
    <source>
        <dbReference type="Google" id="ProtNLM"/>
    </source>
</evidence>
<accession>H3GC64</accession>
<feature type="region of interest" description="Disordered" evidence="1">
    <location>
        <begin position="374"/>
        <end position="402"/>
    </location>
</feature>
<dbReference type="AlphaFoldDB" id="H3GC64"/>
<dbReference type="EMBL" id="DS565999">
    <property type="status" value="NOT_ANNOTATED_CDS"/>
    <property type="molecule type" value="Genomic_DNA"/>
</dbReference>
<protein>
    <recommendedName>
        <fullName evidence="4">FYVE-type domain-containing protein</fullName>
    </recommendedName>
</protein>
<evidence type="ECO:0000256" key="1">
    <source>
        <dbReference type="SAM" id="MobiDB-lite"/>
    </source>
</evidence>
<dbReference type="eggNOG" id="ENOG502SJU0">
    <property type="taxonomic scope" value="Eukaryota"/>
</dbReference>
<dbReference type="Proteomes" id="UP000005238">
    <property type="component" value="Unassembled WGS sequence"/>
</dbReference>
<dbReference type="HOGENOM" id="CLU_015303_0_1_1"/>
<name>H3GC64_PHYRM</name>
<dbReference type="VEuPathDB" id="FungiDB:KRP22_12317"/>
<dbReference type="InterPro" id="IPR023393">
    <property type="entry name" value="START-like_dom_sf"/>
</dbReference>
<dbReference type="Gene3D" id="3.30.530.20">
    <property type="match status" value="1"/>
</dbReference>
<dbReference type="PANTHER" id="PTHR13510">
    <property type="entry name" value="FYVE-FINGER-CONTAINING RAB5 EFFECTOR PROTEIN RABENOSYN-5-RELATED"/>
    <property type="match status" value="1"/>
</dbReference>
<dbReference type="InterPro" id="IPR011011">
    <property type="entry name" value="Znf_FYVE_PHD"/>
</dbReference>
<organism evidence="2 3">
    <name type="scientific">Phytophthora ramorum</name>
    <name type="common">Sudden oak death agent</name>
    <dbReference type="NCBI Taxonomy" id="164328"/>
    <lineage>
        <taxon>Eukaryota</taxon>
        <taxon>Sar</taxon>
        <taxon>Stramenopiles</taxon>
        <taxon>Oomycota</taxon>
        <taxon>Peronosporomycetes</taxon>
        <taxon>Peronosporales</taxon>
        <taxon>Peronosporaceae</taxon>
        <taxon>Phytophthora</taxon>
    </lineage>
</organism>
<proteinExistence type="predicted"/>
<reference evidence="3" key="1">
    <citation type="journal article" date="2006" name="Science">
        <title>Phytophthora genome sequences uncover evolutionary origins and mechanisms of pathogenesis.</title>
        <authorList>
            <person name="Tyler B.M."/>
            <person name="Tripathy S."/>
            <person name="Zhang X."/>
            <person name="Dehal P."/>
            <person name="Jiang R.H."/>
            <person name="Aerts A."/>
            <person name="Arredondo F.D."/>
            <person name="Baxter L."/>
            <person name="Bensasson D."/>
            <person name="Beynon J.L."/>
            <person name="Chapman J."/>
            <person name="Damasceno C.M."/>
            <person name="Dorrance A.E."/>
            <person name="Dou D."/>
            <person name="Dickerman A.W."/>
            <person name="Dubchak I.L."/>
            <person name="Garbelotto M."/>
            <person name="Gijzen M."/>
            <person name="Gordon S.G."/>
            <person name="Govers F."/>
            <person name="Grunwald N.J."/>
            <person name="Huang W."/>
            <person name="Ivors K.L."/>
            <person name="Jones R.W."/>
            <person name="Kamoun S."/>
            <person name="Krampis K."/>
            <person name="Lamour K.H."/>
            <person name="Lee M.K."/>
            <person name="McDonald W.H."/>
            <person name="Medina M."/>
            <person name="Meijer H.J."/>
            <person name="Nordberg E.K."/>
            <person name="Maclean D.J."/>
            <person name="Ospina-Giraldo M.D."/>
            <person name="Morris P.F."/>
            <person name="Phuntumart V."/>
            <person name="Putnam N.H."/>
            <person name="Rash S."/>
            <person name="Rose J.K."/>
            <person name="Sakihama Y."/>
            <person name="Salamov A.A."/>
            <person name="Savidor A."/>
            <person name="Scheuring C.F."/>
            <person name="Smith B.M."/>
            <person name="Sobral B.W."/>
            <person name="Terry A."/>
            <person name="Torto-Alalibo T.A."/>
            <person name="Win J."/>
            <person name="Xu Z."/>
            <person name="Zhang H."/>
            <person name="Grigoriev I.V."/>
            <person name="Rokhsar D.S."/>
            <person name="Boore J.L."/>
        </authorList>
    </citation>
    <scope>NUCLEOTIDE SEQUENCE [LARGE SCALE GENOMIC DNA]</scope>
    <source>
        <strain evidence="3">Pr102</strain>
    </source>
</reference>
<dbReference type="CDD" id="cd00065">
    <property type="entry name" value="FYVE_like_SF"/>
    <property type="match status" value="1"/>
</dbReference>
<dbReference type="PANTHER" id="PTHR13510:SF44">
    <property type="entry name" value="RABENOSYN-5"/>
    <property type="match status" value="1"/>
</dbReference>
<dbReference type="InterPro" id="IPR052727">
    <property type="entry name" value="Rab4/Rab5_effector"/>
</dbReference>
<feature type="compositionally biased region" description="Basic and acidic residues" evidence="1">
    <location>
        <begin position="374"/>
        <end position="386"/>
    </location>
</feature>
<evidence type="ECO:0000313" key="2">
    <source>
        <dbReference type="EnsemblProtists" id="Phyra72968"/>
    </source>
</evidence>
<dbReference type="SUPFAM" id="SSF57903">
    <property type="entry name" value="FYVE/PHD zinc finger"/>
    <property type="match status" value="1"/>
</dbReference>
<sequence length="402" mass="44588">MKFPLAQAPFAPLSLCDGDKKAVVELADLFVQQTLGDYETHLDVQRGIVDEVRWKMVKRFEDVVVYQDREAMRSRRLTRSGSESGSSYEESEAPKDMQKLLWFGTVQGTLDDIMYGVVNPTAEEAKVKAAYVGSNVLDFAVLDTIIYPTVDEPFRGLQIKWAVNGGPSMMRAMVRCRDFVYLESTGMTTSSTGERIGYHILHSVSVPGVPKLHEHKIIRGNMTLYHLYRQKSDGVVETYVKAFVDVMGGMPSSIATMVSAKGIVSVWKLGDYAEMKKLVWLLKQHKAMQLHQDSRSSFCRVCHKDVSGVLSRRQACCICSGCVCSRCSVPKKLHHMSPLTCTVVQTSVVVCTPCMRTVLTTTCLDAAQAEVGRDSRHRGELHDGSSIKDTSSPSSSASSHAW</sequence>
<dbReference type="VEuPathDB" id="FungiDB:KRP23_7208"/>